<dbReference type="EMBL" id="JBHTIO010000032">
    <property type="protein sequence ID" value="MFD0897389.1"/>
    <property type="molecule type" value="Genomic_DNA"/>
</dbReference>
<evidence type="ECO:0000313" key="2">
    <source>
        <dbReference type="EMBL" id="MFD0897389.1"/>
    </source>
</evidence>
<comment type="caution">
    <text evidence="2">The sequence shown here is derived from an EMBL/GenBank/DDBJ whole genome shotgun (WGS) entry which is preliminary data.</text>
</comment>
<keyword evidence="1" id="KW-0812">Transmembrane</keyword>
<accession>A0ABW3EEU3</accession>
<keyword evidence="3" id="KW-1185">Reference proteome</keyword>
<feature type="transmembrane region" description="Helical" evidence="1">
    <location>
        <begin position="118"/>
        <end position="141"/>
    </location>
</feature>
<feature type="transmembrane region" description="Helical" evidence="1">
    <location>
        <begin position="40"/>
        <end position="64"/>
    </location>
</feature>
<evidence type="ECO:0000256" key="1">
    <source>
        <dbReference type="SAM" id="Phobius"/>
    </source>
</evidence>
<feature type="transmembrane region" description="Helical" evidence="1">
    <location>
        <begin position="12"/>
        <end position="34"/>
    </location>
</feature>
<sequence>MRHETFYLKLMIYLLGLLILFLCVVPLPLIWPVLTTRYPTIIFLFIMIYAGLYVTALIFFFALFQGQRLLHYIDIGNAFSTISVTALRKIKLSATVISCLYVLGLPVAYLVAQKMDAPGVLIICTFFALAAGTVAVFGAVLQKLLQNAITLKAENDLTV</sequence>
<dbReference type="Pfam" id="PF11188">
    <property type="entry name" value="DUF2975"/>
    <property type="match status" value="1"/>
</dbReference>
<organism evidence="2 3">
    <name type="scientific">Loigolactobacillus binensis</name>
    <dbReference type="NCBI Taxonomy" id="2559922"/>
    <lineage>
        <taxon>Bacteria</taxon>
        <taxon>Bacillati</taxon>
        <taxon>Bacillota</taxon>
        <taxon>Bacilli</taxon>
        <taxon>Lactobacillales</taxon>
        <taxon>Lactobacillaceae</taxon>
        <taxon>Loigolactobacillus</taxon>
    </lineage>
</organism>
<keyword evidence="1" id="KW-0472">Membrane</keyword>
<evidence type="ECO:0000313" key="3">
    <source>
        <dbReference type="Proteomes" id="UP001597104"/>
    </source>
</evidence>
<dbReference type="Proteomes" id="UP001597104">
    <property type="component" value="Unassembled WGS sequence"/>
</dbReference>
<protein>
    <submittedName>
        <fullName evidence="2">DUF2975 domain-containing protein</fullName>
    </submittedName>
</protein>
<dbReference type="InterPro" id="IPR021354">
    <property type="entry name" value="DUF2975"/>
</dbReference>
<feature type="transmembrane region" description="Helical" evidence="1">
    <location>
        <begin position="92"/>
        <end position="112"/>
    </location>
</feature>
<keyword evidence="1" id="KW-1133">Transmembrane helix</keyword>
<dbReference type="RefSeq" id="WP_137637247.1">
    <property type="nucleotide sequence ID" value="NZ_BJDN01000006.1"/>
</dbReference>
<proteinExistence type="predicted"/>
<gene>
    <name evidence="2" type="ORF">ACFQZ7_06505</name>
</gene>
<reference evidence="3" key="1">
    <citation type="journal article" date="2019" name="Int. J. Syst. Evol. Microbiol.">
        <title>The Global Catalogue of Microorganisms (GCM) 10K type strain sequencing project: providing services to taxonomists for standard genome sequencing and annotation.</title>
        <authorList>
            <consortium name="The Broad Institute Genomics Platform"/>
            <consortium name="The Broad Institute Genome Sequencing Center for Infectious Disease"/>
            <person name="Wu L."/>
            <person name="Ma J."/>
        </authorList>
    </citation>
    <scope>NUCLEOTIDE SEQUENCE [LARGE SCALE GENOMIC DNA]</scope>
    <source>
        <strain evidence="3">CCM 8925</strain>
    </source>
</reference>
<name>A0ABW3EEU3_9LACO</name>